<keyword evidence="4 7" id="KW-0812">Transmembrane</keyword>
<evidence type="ECO:0000259" key="8">
    <source>
        <dbReference type="PROSITE" id="PS50850"/>
    </source>
</evidence>
<proteinExistence type="predicted"/>
<dbReference type="EMBL" id="CP028130">
    <property type="protein sequence ID" value="AZZ55252.1"/>
    <property type="molecule type" value="Genomic_DNA"/>
</dbReference>
<feature type="transmembrane region" description="Helical" evidence="7">
    <location>
        <begin position="252"/>
        <end position="273"/>
    </location>
</feature>
<dbReference type="GO" id="GO:0005886">
    <property type="term" value="C:plasma membrane"/>
    <property type="evidence" value="ECO:0007669"/>
    <property type="project" value="UniProtKB-SubCell"/>
</dbReference>
<dbReference type="KEGG" id="ria:C7V51_04615"/>
<accession>A0AAD1AD30</accession>
<feature type="transmembrane region" description="Helical" evidence="7">
    <location>
        <begin position="388"/>
        <end position="408"/>
    </location>
</feature>
<dbReference type="InterPro" id="IPR020846">
    <property type="entry name" value="MFS_dom"/>
</dbReference>
<dbReference type="CDD" id="cd06174">
    <property type="entry name" value="MFS"/>
    <property type="match status" value="1"/>
</dbReference>
<evidence type="ECO:0000256" key="1">
    <source>
        <dbReference type="ARBA" id="ARBA00004651"/>
    </source>
</evidence>
<keyword evidence="3" id="KW-1003">Cell membrane</keyword>
<evidence type="ECO:0000256" key="5">
    <source>
        <dbReference type="ARBA" id="ARBA00022989"/>
    </source>
</evidence>
<protein>
    <submittedName>
        <fullName evidence="9">MFS transporter</fullName>
    </submittedName>
</protein>
<dbReference type="Pfam" id="PF07690">
    <property type="entry name" value="MFS_1"/>
    <property type="match status" value="1"/>
</dbReference>
<feature type="transmembrane region" description="Helical" evidence="7">
    <location>
        <begin position="309"/>
        <end position="330"/>
    </location>
</feature>
<evidence type="ECO:0000313" key="10">
    <source>
        <dbReference type="Proteomes" id="UP000283946"/>
    </source>
</evidence>
<organism evidence="9 10">
    <name type="scientific">Rathayibacter iranicus</name>
    <dbReference type="NCBI Taxonomy" id="59737"/>
    <lineage>
        <taxon>Bacteria</taxon>
        <taxon>Bacillati</taxon>
        <taxon>Actinomycetota</taxon>
        <taxon>Actinomycetes</taxon>
        <taxon>Micrococcales</taxon>
        <taxon>Microbacteriaceae</taxon>
        <taxon>Rathayibacter</taxon>
    </lineage>
</organism>
<dbReference type="Proteomes" id="UP000283946">
    <property type="component" value="Chromosome"/>
</dbReference>
<evidence type="ECO:0000256" key="3">
    <source>
        <dbReference type="ARBA" id="ARBA00022475"/>
    </source>
</evidence>
<feature type="domain" description="Major facilitator superfamily (MFS) profile" evidence="8">
    <location>
        <begin position="9"/>
        <end position="411"/>
    </location>
</feature>
<evidence type="ECO:0000256" key="6">
    <source>
        <dbReference type="ARBA" id="ARBA00023136"/>
    </source>
</evidence>
<evidence type="ECO:0000256" key="2">
    <source>
        <dbReference type="ARBA" id="ARBA00022448"/>
    </source>
</evidence>
<evidence type="ECO:0000313" key="9">
    <source>
        <dbReference type="EMBL" id="AZZ55252.1"/>
    </source>
</evidence>
<feature type="transmembrane region" description="Helical" evidence="7">
    <location>
        <begin position="285"/>
        <end position="303"/>
    </location>
</feature>
<feature type="transmembrane region" description="Helical" evidence="7">
    <location>
        <begin position="228"/>
        <end position="246"/>
    </location>
</feature>
<dbReference type="InterPro" id="IPR036259">
    <property type="entry name" value="MFS_trans_sf"/>
</dbReference>
<dbReference type="Gene3D" id="1.20.1250.20">
    <property type="entry name" value="MFS general substrate transporter like domains"/>
    <property type="match status" value="2"/>
</dbReference>
<dbReference type="RefSeq" id="WP_104264781.1">
    <property type="nucleotide sequence ID" value="NZ_CP028130.1"/>
</dbReference>
<dbReference type="SUPFAM" id="SSF103473">
    <property type="entry name" value="MFS general substrate transporter"/>
    <property type="match status" value="1"/>
</dbReference>
<feature type="transmembrane region" description="Helical" evidence="7">
    <location>
        <begin position="165"/>
        <end position="183"/>
    </location>
</feature>
<feature type="transmembrane region" description="Helical" evidence="7">
    <location>
        <begin position="7"/>
        <end position="26"/>
    </location>
</feature>
<dbReference type="InterPro" id="IPR011701">
    <property type="entry name" value="MFS"/>
</dbReference>
<sequence>MRDRRAWFVFGTGAFAYLVAVLNRTTLGVAGVDAAERFGVAAAVLSTLAVVQLIVYAGMQIPVGILIDRFGPRALILSGTALMMAGQIVVAVAPSISIAVLGRVLLGAGDAAIFTSVIRLTVTWFSGPIVPQLSQWTGNIGQVGQILSALPFAAVLHTFGWTPAFLSAAGTGALAFLAVLFLISDLPPRAEQVVPGPSTLRATVAQLGVSLSRPGTQLGFWSHFTTQSSGTVFTLLWGYPFLVYAIQLPPAVAAPTLTIVVVAGIVVGPVLGVLTARHPTRRSNLVLGIVSAMGVAWTAVLLWPGIPPYWLVVVLLIVVGAGGPGSMIGFDFARTFNPSRSLGAANGVVNVGGFLASFTMMFAIGLILDALAGPDASSEQTYSLEHFRIAWCVQYVVIGAGVVGLLVARRRTRRRLAEDEGITVAPLWVALNNRLRCDDRLRRGRTGR</sequence>
<reference evidence="9 10" key="1">
    <citation type="submission" date="2018-03" db="EMBL/GenBank/DDBJ databases">
        <title>Bacteriophage NCPPB3778 and a type I-E CRISPR drive the evolution of the US Biological Select Agent, Rathayibacter toxicus.</title>
        <authorList>
            <person name="Davis E.W.II."/>
            <person name="Tabima J.F."/>
            <person name="Weisberg A.J."/>
            <person name="Dantas Lopes L."/>
            <person name="Wiseman M.S."/>
            <person name="Wiseman M.S."/>
            <person name="Pupko T."/>
            <person name="Belcher M.S."/>
            <person name="Sechler A.J."/>
            <person name="Tancos M.A."/>
            <person name="Schroeder B.K."/>
            <person name="Murray T.D."/>
            <person name="Luster D.G."/>
            <person name="Schneider W.L."/>
            <person name="Rogers E."/>
            <person name="Andreote F.D."/>
            <person name="Grunwald N.J."/>
            <person name="Putnam M.L."/>
            <person name="Chang J.H."/>
        </authorList>
    </citation>
    <scope>NUCLEOTIDE SEQUENCE [LARGE SCALE GENOMIC DNA]</scope>
    <source>
        <strain evidence="9 10">NCCPB 2253</strain>
    </source>
</reference>
<evidence type="ECO:0000256" key="7">
    <source>
        <dbReference type="SAM" id="Phobius"/>
    </source>
</evidence>
<name>A0AAD1AD30_9MICO</name>
<comment type="subcellular location">
    <subcellularLocation>
        <location evidence="1">Cell membrane</location>
        <topology evidence="1">Multi-pass membrane protein</topology>
    </subcellularLocation>
</comment>
<feature type="transmembrane region" description="Helical" evidence="7">
    <location>
        <begin position="342"/>
        <end position="368"/>
    </location>
</feature>
<keyword evidence="6 7" id="KW-0472">Membrane</keyword>
<dbReference type="GO" id="GO:0022857">
    <property type="term" value="F:transmembrane transporter activity"/>
    <property type="evidence" value="ECO:0007669"/>
    <property type="project" value="InterPro"/>
</dbReference>
<keyword evidence="5 7" id="KW-1133">Transmembrane helix</keyword>
<gene>
    <name evidence="9" type="ORF">C7V51_04615</name>
</gene>
<dbReference type="PROSITE" id="PS50850">
    <property type="entry name" value="MFS"/>
    <property type="match status" value="1"/>
</dbReference>
<keyword evidence="2" id="KW-0813">Transport</keyword>
<evidence type="ECO:0000256" key="4">
    <source>
        <dbReference type="ARBA" id="ARBA00022692"/>
    </source>
</evidence>
<dbReference type="PANTHER" id="PTHR23517:SF3">
    <property type="entry name" value="INTEGRAL MEMBRANE TRANSPORT PROTEIN"/>
    <property type="match status" value="1"/>
</dbReference>
<dbReference type="PANTHER" id="PTHR23517">
    <property type="entry name" value="RESISTANCE PROTEIN MDTM, PUTATIVE-RELATED-RELATED"/>
    <property type="match status" value="1"/>
</dbReference>
<dbReference type="InterPro" id="IPR050171">
    <property type="entry name" value="MFS_Transporters"/>
</dbReference>
<feature type="transmembrane region" description="Helical" evidence="7">
    <location>
        <begin position="38"/>
        <end position="59"/>
    </location>
</feature>
<dbReference type="AlphaFoldDB" id="A0AAD1AD30"/>
<feature type="transmembrane region" description="Helical" evidence="7">
    <location>
        <begin position="80"/>
        <end position="105"/>
    </location>
</feature>